<gene>
    <name evidence="2" type="ORF">F5897_001045</name>
</gene>
<sequence length="264" mass="28531">MAQTHLEVEIKLEVAAAAELPATWPAGLAVLQRETHELRAQYFDTPQRILARHGVALRMRRGGHDAGWHLKRRVSDTAQQETTWELSDTLPQPVAALLQTEFAVAPQQLEVVAEINSARTTVVLGRGDKALYEIADDTVQTFCEVDPLTALSARRSWREWEIEALNENDRSELSQLTYALEQAGAYPSLSGSKIARAAGALVPGALAAAKPARIIAALTAQDSADQLEARALQLRHTGDSAAAAVALEQAAQLRHSARQLVAGA</sequence>
<proteinExistence type="predicted"/>
<organism evidence="2 3">
    <name type="scientific">Canibacter oris</name>
    <dbReference type="NCBI Taxonomy" id="1365628"/>
    <lineage>
        <taxon>Bacteria</taxon>
        <taxon>Bacillati</taxon>
        <taxon>Actinomycetota</taxon>
        <taxon>Actinomycetes</taxon>
        <taxon>Micrococcales</taxon>
        <taxon>Microbacteriaceae</taxon>
        <taxon>Canibacter</taxon>
    </lineage>
</organism>
<name>A0A840DE59_9MICO</name>
<dbReference type="InterPro" id="IPR033469">
    <property type="entry name" value="CYTH-like_dom_sf"/>
</dbReference>
<comment type="caution">
    <text evidence="2">The sequence shown here is derived from an EMBL/GenBank/DDBJ whole genome shotgun (WGS) entry which is preliminary data.</text>
</comment>
<dbReference type="RefSeq" id="WP_183304734.1">
    <property type="nucleotide sequence ID" value="NZ_JACIFD010000009.1"/>
</dbReference>
<protein>
    <recommendedName>
        <fullName evidence="1">CYTH domain-containing protein</fullName>
    </recommendedName>
</protein>
<keyword evidence="3" id="KW-1185">Reference proteome</keyword>
<evidence type="ECO:0000313" key="3">
    <source>
        <dbReference type="Proteomes" id="UP000571183"/>
    </source>
</evidence>
<dbReference type="EMBL" id="JACIFD010000009">
    <property type="protein sequence ID" value="MBB4071731.1"/>
    <property type="molecule type" value="Genomic_DNA"/>
</dbReference>
<dbReference type="CDD" id="cd07374">
    <property type="entry name" value="CYTH-like_Pase"/>
    <property type="match status" value="1"/>
</dbReference>
<dbReference type="PROSITE" id="PS51707">
    <property type="entry name" value="CYTH"/>
    <property type="match status" value="1"/>
</dbReference>
<dbReference type="Gene3D" id="2.40.320.10">
    <property type="entry name" value="Hypothetical Protein Pfu-838710-001"/>
    <property type="match status" value="1"/>
</dbReference>
<dbReference type="Proteomes" id="UP000571183">
    <property type="component" value="Unassembled WGS sequence"/>
</dbReference>
<dbReference type="SMART" id="SM01118">
    <property type="entry name" value="CYTH"/>
    <property type="match status" value="1"/>
</dbReference>
<dbReference type="AlphaFoldDB" id="A0A840DE59"/>
<evidence type="ECO:0000313" key="2">
    <source>
        <dbReference type="EMBL" id="MBB4071731.1"/>
    </source>
</evidence>
<reference evidence="2 3" key="1">
    <citation type="submission" date="2020-08" db="EMBL/GenBank/DDBJ databases">
        <title>Sequencing the genomes of 1000 actinobacteria strains.</title>
        <authorList>
            <person name="Klenk H.-P."/>
        </authorList>
    </citation>
    <scope>NUCLEOTIDE SEQUENCE [LARGE SCALE GENOMIC DNA]</scope>
    <source>
        <strain evidence="2 3">DSM 27064</strain>
    </source>
</reference>
<dbReference type="InterPro" id="IPR023577">
    <property type="entry name" value="CYTH_domain"/>
</dbReference>
<feature type="domain" description="CYTH" evidence="1">
    <location>
        <begin position="5"/>
        <end position="204"/>
    </location>
</feature>
<evidence type="ECO:0000259" key="1">
    <source>
        <dbReference type="PROSITE" id="PS51707"/>
    </source>
</evidence>
<accession>A0A840DE59</accession>
<dbReference type="Pfam" id="PF01928">
    <property type="entry name" value="CYTH"/>
    <property type="match status" value="1"/>
</dbReference>
<dbReference type="SUPFAM" id="SSF55154">
    <property type="entry name" value="CYTH-like phosphatases"/>
    <property type="match status" value="1"/>
</dbReference>